<dbReference type="Proteomes" id="UP000807159">
    <property type="component" value="Chromosome 1"/>
</dbReference>
<reference evidence="3" key="1">
    <citation type="journal article" date="2021" name="J. Hered.">
        <title>Genome Assembly of Salicaceae Populus deltoides (Eastern Cottonwood) I-69 Based on Nanopore Sequencing and Hi-C Technologies.</title>
        <authorList>
            <person name="Bai S."/>
            <person name="Wu H."/>
            <person name="Zhang J."/>
            <person name="Pan Z."/>
            <person name="Zhao W."/>
            <person name="Li Z."/>
            <person name="Tong C."/>
        </authorList>
    </citation>
    <scope>NUCLEOTIDE SEQUENCE</scope>
    <source>
        <tissue evidence="3">Leaf</tissue>
    </source>
</reference>
<keyword evidence="2" id="KW-1133">Transmembrane helix</keyword>
<feature type="transmembrane region" description="Helical" evidence="2">
    <location>
        <begin position="374"/>
        <end position="394"/>
    </location>
</feature>
<feature type="transmembrane region" description="Helical" evidence="2">
    <location>
        <begin position="255"/>
        <end position="277"/>
    </location>
</feature>
<feature type="transmembrane region" description="Helical" evidence="2">
    <location>
        <begin position="289"/>
        <end position="307"/>
    </location>
</feature>
<feature type="region of interest" description="Disordered" evidence="1">
    <location>
        <begin position="18"/>
        <end position="44"/>
    </location>
</feature>
<sequence>MAESGCVEIVDSNQNMAAPCARSSSTNTREVSSASASEDVKDTATPDVHNTAMKIERAREIYGAHTGTVGKPTTGETWLWYLYELCSYFIHTTLVPVLFPLIISQIFHSPAEPAGDLVMNRKGLLCGADQMRLYDAITNKSINISNAKFSPLEWTSLSWGIGLILAAPILGSISKYLDHGQKPQIIAAAAIAVGAFFCLPTGFFNVHWIFPPYIAAIIAGSTVAMASHTRQLGHMIRGFTGPINQRKQFQLRRGVSSWLSLYATAAGCLGAALMSAFSYQMLRREERRFVALWVVSIFSGLKWLVGISHIITIKPTSSTTPASSISSIAHLLSIFNYPHALGTVIVSFLSSFTTMCIFTSTVLYLLGDLCIKPVFILFFWLLYFLFPLISLPLMQPIQLVIKVNAMKMHLFGFLLSLLTSGLMGFSHKNNTWQRQNVLGLAVLQGTSAGLLHAFGRVLIIDCSPQGKEGVFSSWFSWGRALGSCTGFAVASTIPGNVRTSFGVAFCTAISGAILLIYGNISDFGGAMAARLVSEEYGDQEGSSPVAGLDTAGNVVTKDVEEGTPS</sequence>
<protein>
    <submittedName>
        <fullName evidence="3">Uncharacterized protein</fullName>
    </submittedName>
</protein>
<evidence type="ECO:0000256" key="2">
    <source>
        <dbReference type="SAM" id="Phobius"/>
    </source>
</evidence>
<feature type="transmembrane region" description="Helical" evidence="2">
    <location>
        <begin position="437"/>
        <end position="459"/>
    </location>
</feature>
<feature type="transmembrane region" description="Helical" evidence="2">
    <location>
        <begin position="406"/>
        <end position="425"/>
    </location>
</feature>
<comment type="caution">
    <text evidence="3">The sequence shown here is derived from an EMBL/GenBank/DDBJ whole genome shotgun (WGS) entry which is preliminary data.</text>
</comment>
<evidence type="ECO:0000256" key="1">
    <source>
        <dbReference type="SAM" id="MobiDB-lite"/>
    </source>
</evidence>
<dbReference type="PANTHER" id="PTHR37891">
    <property type="entry name" value="OS06G0113900 PROTEIN"/>
    <property type="match status" value="1"/>
</dbReference>
<proteinExistence type="predicted"/>
<dbReference type="InterPro" id="IPR036259">
    <property type="entry name" value="MFS_trans_sf"/>
</dbReference>
<feature type="transmembrane region" description="Helical" evidence="2">
    <location>
        <begin position="156"/>
        <end position="173"/>
    </location>
</feature>
<evidence type="ECO:0000313" key="3">
    <source>
        <dbReference type="EMBL" id="KAH8521569.1"/>
    </source>
</evidence>
<keyword evidence="2" id="KW-0812">Transmembrane</keyword>
<feature type="compositionally biased region" description="Polar residues" evidence="1">
    <location>
        <begin position="18"/>
        <end position="36"/>
    </location>
</feature>
<dbReference type="Gene3D" id="1.20.1250.20">
    <property type="entry name" value="MFS general substrate transporter like domains"/>
    <property type="match status" value="1"/>
</dbReference>
<feature type="transmembrane region" description="Helical" evidence="2">
    <location>
        <begin position="344"/>
        <end position="367"/>
    </location>
</feature>
<name>A0A8T2ZW91_POPDE</name>
<keyword evidence="4" id="KW-1185">Reference proteome</keyword>
<dbReference type="AlphaFoldDB" id="A0A8T2ZW91"/>
<dbReference type="SUPFAM" id="SSF103473">
    <property type="entry name" value="MFS general substrate transporter"/>
    <property type="match status" value="1"/>
</dbReference>
<dbReference type="EMBL" id="JACEGQ020000001">
    <property type="protein sequence ID" value="KAH8521569.1"/>
    <property type="molecule type" value="Genomic_DNA"/>
</dbReference>
<feature type="transmembrane region" description="Helical" evidence="2">
    <location>
        <begin position="185"/>
        <end position="204"/>
    </location>
</feature>
<accession>A0A8T2ZW91</accession>
<organism evidence="3 4">
    <name type="scientific">Populus deltoides</name>
    <name type="common">Eastern poplar</name>
    <name type="synonym">Eastern cottonwood</name>
    <dbReference type="NCBI Taxonomy" id="3696"/>
    <lineage>
        <taxon>Eukaryota</taxon>
        <taxon>Viridiplantae</taxon>
        <taxon>Streptophyta</taxon>
        <taxon>Embryophyta</taxon>
        <taxon>Tracheophyta</taxon>
        <taxon>Spermatophyta</taxon>
        <taxon>Magnoliopsida</taxon>
        <taxon>eudicotyledons</taxon>
        <taxon>Gunneridae</taxon>
        <taxon>Pentapetalae</taxon>
        <taxon>rosids</taxon>
        <taxon>fabids</taxon>
        <taxon>Malpighiales</taxon>
        <taxon>Salicaceae</taxon>
        <taxon>Saliceae</taxon>
        <taxon>Populus</taxon>
    </lineage>
</organism>
<keyword evidence="2" id="KW-0472">Membrane</keyword>
<evidence type="ECO:0000313" key="4">
    <source>
        <dbReference type="Proteomes" id="UP000807159"/>
    </source>
</evidence>
<feature type="transmembrane region" description="Helical" evidence="2">
    <location>
        <begin position="88"/>
        <end position="107"/>
    </location>
</feature>
<gene>
    <name evidence="3" type="ORF">H0E87_002563</name>
</gene>
<feature type="transmembrane region" description="Helical" evidence="2">
    <location>
        <begin position="501"/>
        <end position="520"/>
    </location>
</feature>
<dbReference type="PANTHER" id="PTHR37891:SF1">
    <property type="entry name" value="OS06G0113900 PROTEIN"/>
    <property type="match status" value="1"/>
</dbReference>